<evidence type="ECO:0000313" key="1">
    <source>
        <dbReference type="EMBL" id="AUH73405.1"/>
    </source>
</evidence>
<reference evidence="1 2" key="1">
    <citation type="submission" date="2017-12" db="EMBL/GenBank/DDBJ databases">
        <title>Legionella sainthelensi LA01-117, whole genome sequence of a clinical isolate from New Zealand.</title>
        <authorList>
            <person name="Cree S.L."/>
            <person name="Slow S."/>
            <person name="Kennedy M.A."/>
            <person name="Murdoch D.R."/>
            <person name="Biggs P.J."/>
            <person name="Anderson T."/>
        </authorList>
    </citation>
    <scope>NUCLEOTIDE SEQUENCE [LARGE SCALE GENOMIC DNA]</scope>
    <source>
        <strain evidence="1 2">LA01-117</strain>
    </source>
</reference>
<dbReference type="AlphaFoldDB" id="A0A2H5FPB7"/>
<evidence type="ECO:0000313" key="2">
    <source>
        <dbReference type="Proteomes" id="UP000234343"/>
    </source>
</evidence>
<proteinExistence type="predicted"/>
<sequence>MLLKYELEDSPESVVALIKAANTDNFVQFENGERCKVISPSLTPTAKLDLLNKIEKSGIDFFYCSSVGTQKFTMNHTIGFFHHKAFKIKVLSQDIRNASLYLKDGTEYTLAFQIVPLLNSSPKSEMEESDFIAAGGEITQGYCIIL</sequence>
<dbReference type="RefSeq" id="WP_101900927.1">
    <property type="nucleotide sequence ID" value="NZ_CP025491.2"/>
</dbReference>
<dbReference type="Proteomes" id="UP000234343">
    <property type="component" value="Chromosome"/>
</dbReference>
<gene>
    <name evidence="1" type="ORF">CAB17_16100</name>
</gene>
<dbReference type="KEGG" id="lsh:CAB17_16100"/>
<organism evidence="1 2">
    <name type="scientific">Legionella sainthelensi</name>
    <dbReference type="NCBI Taxonomy" id="28087"/>
    <lineage>
        <taxon>Bacteria</taxon>
        <taxon>Pseudomonadati</taxon>
        <taxon>Pseudomonadota</taxon>
        <taxon>Gammaproteobacteria</taxon>
        <taxon>Legionellales</taxon>
        <taxon>Legionellaceae</taxon>
        <taxon>Legionella</taxon>
    </lineage>
</organism>
<accession>A0A2H5FPB7</accession>
<name>A0A2H5FPB7_9GAMM</name>
<dbReference type="EMBL" id="CP025491">
    <property type="protein sequence ID" value="AUH73405.1"/>
    <property type="molecule type" value="Genomic_DNA"/>
</dbReference>
<keyword evidence="2" id="KW-1185">Reference proteome</keyword>
<protein>
    <submittedName>
        <fullName evidence="1">Uncharacterized protein</fullName>
    </submittedName>
</protein>